<dbReference type="PANTHER" id="PTHR47691:SF3">
    <property type="entry name" value="HTH-TYPE TRANSCRIPTIONAL REGULATOR RV0890C-RELATED"/>
    <property type="match status" value="1"/>
</dbReference>
<dbReference type="Pfam" id="PF25872">
    <property type="entry name" value="HTH_77"/>
    <property type="match status" value="1"/>
</dbReference>
<dbReference type="Pfam" id="PF00931">
    <property type="entry name" value="NB-ARC"/>
    <property type="match status" value="1"/>
</dbReference>
<dbReference type="SUPFAM" id="SSF48452">
    <property type="entry name" value="TPR-like"/>
    <property type="match status" value="2"/>
</dbReference>
<keyword evidence="4" id="KW-1185">Reference proteome</keyword>
<dbReference type="InterPro" id="IPR011990">
    <property type="entry name" value="TPR-like_helical_dom_sf"/>
</dbReference>
<dbReference type="SUPFAM" id="SSF46894">
    <property type="entry name" value="C-terminal effector domain of the bipartite response regulators"/>
    <property type="match status" value="1"/>
</dbReference>
<dbReference type="InterPro" id="IPR005158">
    <property type="entry name" value="BTAD"/>
</dbReference>
<dbReference type="GO" id="GO:0043531">
    <property type="term" value="F:ADP binding"/>
    <property type="evidence" value="ECO:0007669"/>
    <property type="project" value="InterPro"/>
</dbReference>
<evidence type="ECO:0000256" key="2">
    <source>
        <dbReference type="ARBA" id="ARBA00023125"/>
    </source>
</evidence>
<dbReference type="Gene3D" id="1.10.10.10">
    <property type="entry name" value="Winged helix-like DNA-binding domain superfamily/Winged helix DNA-binding domain"/>
    <property type="match status" value="1"/>
</dbReference>
<dbReference type="AlphaFoldDB" id="A0A5C4UU05"/>
<dbReference type="OrthoDB" id="3194665at2"/>
<dbReference type="GO" id="GO:0003677">
    <property type="term" value="F:DNA binding"/>
    <property type="evidence" value="ECO:0007669"/>
    <property type="project" value="UniProtKB-UniRule"/>
</dbReference>
<dbReference type="Proteomes" id="UP000312512">
    <property type="component" value="Unassembled WGS sequence"/>
</dbReference>
<dbReference type="Gene3D" id="1.25.40.10">
    <property type="entry name" value="Tetratricopeptide repeat domain"/>
    <property type="match status" value="2"/>
</dbReference>
<dbReference type="InterPro" id="IPR027417">
    <property type="entry name" value="P-loop_NTPase"/>
</dbReference>
<dbReference type="PROSITE" id="PS51755">
    <property type="entry name" value="OMPR_PHOB"/>
    <property type="match status" value="1"/>
</dbReference>
<dbReference type="SUPFAM" id="SSF52540">
    <property type="entry name" value="P-loop containing nucleoside triphosphate hydrolases"/>
    <property type="match status" value="1"/>
</dbReference>
<comment type="similarity">
    <text evidence="1">Belongs to the AfsR/DnrI/RedD regulatory family.</text>
</comment>
<proteinExistence type="inferred from homology"/>
<gene>
    <name evidence="3" type="ORF">FH608_050875</name>
</gene>
<name>A0A5C4UU05_9ACTN</name>
<sequence length="1007" mass="109705">MATSGHIHWPLTEWGPTTMYRRLSRYPRVMRFGVLGPVQVWTADGQLVAVPETKVRAVLADLLVYQGQVVSAARLIDDLWGDELPANPMSALQLKVSRLRHALEAAEPGGGGLICSRPPGYLLRTEAEAVDAERFAVMTSGAQQSRDPRVKAAILSEALALWRGPPFADFANDGFVQSAIARLEEARLAAVEAQAEARLELGEHSLLVGELGDLVTRYPLRERLRAIQMRALYRAGQQTEALASYGELRERLADELGLDPSPELVALHQAILAQSPVLSGPPSSPQAATPVGTGDGNIGRMPAEVTSFVGREHELAVGKALLARARLVTLTGAGGVGKTRLALRLAGEMEPGFRHGAWLVDLAQLQDEELLASTVAATLGLGEQSTSSPLTHLCEYLADKQVLMVLDNCEHLIEACASLAATLLSRAAGLRILATSRQPLAIEGESILPVPPLEVPQAPVSLHAALASQAVRLFVDRVAATCPDFTLTEHNSDAVAGICRRLDGIPLAMELAAVQVRALSMEGLRARLDHRFDLLAKRRRAVQPRHQTLRAAIEWSYEMCSAPEKTLWARMSIFAGGCDLDAIEDVCTDGPIERETVLELVADLVDKSIVLCQHDGIQPRYRMLETIREFGEDLLASSGELAPVRARHSDYYRRLVLRASSELFGPRQVDWLIQLRREQPNLRTALENSLGSPGQERAALETASALRFVWILTGALREGSRWLERALEVNPDATHARARALSGRAYLVTLLGDIEGALEMVRESRALGEQLNDPQARAWADLCEGAARMYSGDLSAALHLLQQALAEHRRLDDPLALCITLGYLSLAAAGADDRRAADYEQECLTLSQSHEAEVSTSWNLWVAGLGLIRRGEAERGAARVRESLEPKARTDDLAGEALCVEALAWAAAITSETERAARLFGAAHTLWRKVGSSLAETVYLQRFRAPYEKRVRDALGDEAYTSLFDEGRELDIDDAIRYALQEQVAEPPASGAHADEPALLPGPHTMR</sequence>
<dbReference type="PRINTS" id="PR00364">
    <property type="entry name" value="DISEASERSIST"/>
</dbReference>
<comment type="caution">
    <text evidence="3">The sequence shown here is derived from an EMBL/GenBank/DDBJ whole genome shotgun (WGS) entry which is preliminary data.</text>
</comment>
<dbReference type="PANTHER" id="PTHR47691">
    <property type="entry name" value="REGULATOR-RELATED"/>
    <property type="match status" value="1"/>
</dbReference>
<keyword evidence="2" id="KW-0238">DNA-binding</keyword>
<dbReference type="Pfam" id="PF00486">
    <property type="entry name" value="Trans_reg_C"/>
    <property type="match status" value="1"/>
</dbReference>
<protein>
    <submittedName>
        <fullName evidence="3">AAA family ATPase</fullName>
    </submittedName>
</protein>
<dbReference type="GO" id="GO:0006355">
    <property type="term" value="P:regulation of DNA-templated transcription"/>
    <property type="evidence" value="ECO:0007669"/>
    <property type="project" value="InterPro"/>
</dbReference>
<dbReference type="SMART" id="SM01043">
    <property type="entry name" value="BTAD"/>
    <property type="match status" value="1"/>
</dbReference>
<dbReference type="Gene3D" id="3.40.50.300">
    <property type="entry name" value="P-loop containing nucleotide triphosphate hydrolases"/>
    <property type="match status" value="1"/>
</dbReference>
<dbReference type="SMART" id="SM00862">
    <property type="entry name" value="Trans_reg_C"/>
    <property type="match status" value="1"/>
</dbReference>
<dbReference type="InterPro" id="IPR036388">
    <property type="entry name" value="WH-like_DNA-bd_sf"/>
</dbReference>
<dbReference type="InterPro" id="IPR016032">
    <property type="entry name" value="Sig_transdc_resp-reg_C-effctor"/>
</dbReference>
<reference evidence="3 4" key="1">
    <citation type="submission" date="2019-10" db="EMBL/GenBank/DDBJ databases">
        <title>Nonomuraea sp. nov., isolated from Phyllanthus amarus.</title>
        <authorList>
            <person name="Klykleung N."/>
            <person name="Tanasupawat S."/>
        </authorList>
    </citation>
    <scope>NUCLEOTIDE SEQUENCE [LARGE SCALE GENOMIC DNA]</scope>
    <source>
        <strain evidence="3 4">PA1-10</strain>
    </source>
</reference>
<dbReference type="EMBL" id="VDLX02000045">
    <property type="protein sequence ID" value="KAB8181545.1"/>
    <property type="molecule type" value="Genomic_DNA"/>
</dbReference>
<accession>A0A5C4UU05</accession>
<dbReference type="CDD" id="cd15831">
    <property type="entry name" value="BTAD"/>
    <property type="match status" value="1"/>
</dbReference>
<dbReference type="InterPro" id="IPR058852">
    <property type="entry name" value="HTH_77"/>
</dbReference>
<evidence type="ECO:0000313" key="4">
    <source>
        <dbReference type="Proteomes" id="UP000312512"/>
    </source>
</evidence>
<organism evidence="3 4">
    <name type="scientific">Nonomuraea phyllanthi</name>
    <dbReference type="NCBI Taxonomy" id="2219224"/>
    <lineage>
        <taxon>Bacteria</taxon>
        <taxon>Bacillati</taxon>
        <taxon>Actinomycetota</taxon>
        <taxon>Actinomycetes</taxon>
        <taxon>Streptosporangiales</taxon>
        <taxon>Streptosporangiaceae</taxon>
        <taxon>Nonomuraea</taxon>
    </lineage>
</organism>
<dbReference type="InterPro" id="IPR001867">
    <property type="entry name" value="OmpR/PhoB-type_DNA-bd"/>
</dbReference>
<dbReference type="InterPro" id="IPR002182">
    <property type="entry name" value="NB-ARC"/>
</dbReference>
<evidence type="ECO:0000256" key="1">
    <source>
        <dbReference type="ARBA" id="ARBA00005820"/>
    </source>
</evidence>
<evidence type="ECO:0000313" key="3">
    <source>
        <dbReference type="EMBL" id="KAB8181545.1"/>
    </source>
</evidence>
<dbReference type="Pfam" id="PF03704">
    <property type="entry name" value="BTAD"/>
    <property type="match status" value="1"/>
</dbReference>
<dbReference type="GO" id="GO:0000160">
    <property type="term" value="P:phosphorelay signal transduction system"/>
    <property type="evidence" value="ECO:0007669"/>
    <property type="project" value="InterPro"/>
</dbReference>